<keyword evidence="2" id="KW-0479">Metal-binding</keyword>
<keyword evidence="3" id="KW-0408">Iron</keyword>
<evidence type="ECO:0000256" key="3">
    <source>
        <dbReference type="ARBA" id="ARBA00023004"/>
    </source>
</evidence>
<dbReference type="PROSITE" id="PS51296">
    <property type="entry name" value="RIESKE"/>
    <property type="match status" value="1"/>
</dbReference>
<dbReference type="Pfam" id="PF00355">
    <property type="entry name" value="Rieske"/>
    <property type="match status" value="1"/>
</dbReference>
<dbReference type="InterPro" id="IPR017941">
    <property type="entry name" value="Rieske_2Fe-2S"/>
</dbReference>
<dbReference type="GO" id="GO:0046872">
    <property type="term" value="F:metal ion binding"/>
    <property type="evidence" value="ECO:0007669"/>
    <property type="project" value="UniProtKB-KW"/>
</dbReference>
<dbReference type="CDD" id="cd03467">
    <property type="entry name" value="Rieske"/>
    <property type="match status" value="1"/>
</dbReference>
<name>A0A1X7AJ65_9GAMM</name>
<dbReference type="Proteomes" id="UP000196573">
    <property type="component" value="Unassembled WGS sequence"/>
</dbReference>
<evidence type="ECO:0000256" key="1">
    <source>
        <dbReference type="ARBA" id="ARBA00022714"/>
    </source>
</evidence>
<dbReference type="PANTHER" id="PTHR40261:SF1">
    <property type="entry name" value="RIESKE DOMAIN-CONTAINING PROTEIN"/>
    <property type="match status" value="1"/>
</dbReference>
<evidence type="ECO:0000313" key="6">
    <source>
        <dbReference type="EMBL" id="SMA44930.1"/>
    </source>
</evidence>
<evidence type="ECO:0000256" key="2">
    <source>
        <dbReference type="ARBA" id="ARBA00022723"/>
    </source>
</evidence>
<keyword evidence="6" id="KW-0223">Dioxygenase</keyword>
<dbReference type="RefSeq" id="WP_087109078.1">
    <property type="nucleotide sequence ID" value="NZ_CBCSCN010000002.1"/>
</dbReference>
<evidence type="ECO:0000256" key="4">
    <source>
        <dbReference type="ARBA" id="ARBA00023014"/>
    </source>
</evidence>
<dbReference type="InterPro" id="IPR036922">
    <property type="entry name" value="Rieske_2Fe-2S_sf"/>
</dbReference>
<dbReference type="OrthoDB" id="9794779at2"/>
<dbReference type="SUPFAM" id="SSF50022">
    <property type="entry name" value="ISP domain"/>
    <property type="match status" value="1"/>
</dbReference>
<dbReference type="GO" id="GO:0051537">
    <property type="term" value="F:2 iron, 2 sulfur cluster binding"/>
    <property type="evidence" value="ECO:0007669"/>
    <property type="project" value="UniProtKB-KW"/>
</dbReference>
<evidence type="ECO:0000259" key="5">
    <source>
        <dbReference type="PROSITE" id="PS51296"/>
    </source>
</evidence>
<keyword evidence="1" id="KW-0001">2Fe-2S</keyword>
<protein>
    <submittedName>
        <fullName evidence="6">3-phenylpropionate/cinnamic acid dioxygenase ferredoxin subunit</fullName>
    </submittedName>
</protein>
<evidence type="ECO:0000313" key="7">
    <source>
        <dbReference type="Proteomes" id="UP000196573"/>
    </source>
</evidence>
<dbReference type="Gene3D" id="2.102.10.10">
    <property type="entry name" value="Rieske [2Fe-2S] iron-sulphur domain"/>
    <property type="match status" value="1"/>
</dbReference>
<reference evidence="6 7" key="1">
    <citation type="submission" date="2017-03" db="EMBL/GenBank/DDBJ databases">
        <authorList>
            <person name="Afonso C.L."/>
            <person name="Miller P.J."/>
            <person name="Scott M.A."/>
            <person name="Spackman E."/>
            <person name="Goraichik I."/>
            <person name="Dimitrov K.M."/>
            <person name="Suarez D.L."/>
            <person name="Swayne D.E."/>
        </authorList>
    </citation>
    <scope>NUCLEOTIDE SEQUENCE [LARGE SCALE GENOMIC DNA]</scope>
    <source>
        <strain evidence="6">SB41UT1</strain>
    </source>
</reference>
<keyword evidence="7" id="KW-1185">Reference proteome</keyword>
<organism evidence="6 7">
    <name type="scientific">Parendozoicomonas haliclonae</name>
    <dbReference type="NCBI Taxonomy" id="1960125"/>
    <lineage>
        <taxon>Bacteria</taxon>
        <taxon>Pseudomonadati</taxon>
        <taxon>Pseudomonadota</taxon>
        <taxon>Gammaproteobacteria</taxon>
        <taxon>Oceanospirillales</taxon>
        <taxon>Endozoicomonadaceae</taxon>
        <taxon>Parendozoicomonas</taxon>
    </lineage>
</organism>
<dbReference type="AlphaFoldDB" id="A0A1X7AJ65"/>
<dbReference type="PANTHER" id="PTHR40261">
    <property type="match status" value="1"/>
</dbReference>
<keyword evidence="4" id="KW-0411">Iron-sulfur</keyword>
<accession>A0A1X7AJ65</accession>
<dbReference type="EMBL" id="FWPT01000004">
    <property type="protein sequence ID" value="SMA44930.1"/>
    <property type="molecule type" value="Genomic_DNA"/>
</dbReference>
<proteinExistence type="predicted"/>
<sequence>MHKLCAVSDITEPGSKGFNSTPKGPVFAVRFDGQVYVYANVCPHLSVNLEWQEDKFLDQEDRLIQCCMHGALFRIEDGVCLFGPCEGDSLTAIPHVVENGDLYLAD</sequence>
<feature type="domain" description="Rieske" evidence="5">
    <location>
        <begin position="2"/>
        <end position="104"/>
    </location>
</feature>
<keyword evidence="6" id="KW-0560">Oxidoreductase</keyword>
<gene>
    <name evidence="6" type="primary">hcaC</name>
    <name evidence="6" type="ORF">EHSB41UT_01820</name>
</gene>
<dbReference type="GO" id="GO:0051213">
    <property type="term" value="F:dioxygenase activity"/>
    <property type="evidence" value="ECO:0007669"/>
    <property type="project" value="UniProtKB-KW"/>
</dbReference>